<keyword evidence="5 11" id="KW-0851">Voltage-gated channel</keyword>
<keyword evidence="10 11" id="KW-0407">Ion channel</keyword>
<dbReference type="InterPro" id="IPR014756">
    <property type="entry name" value="Ig_E-set"/>
</dbReference>
<keyword evidence="6 11" id="KW-0630">Potassium</keyword>
<feature type="transmembrane region" description="Helical" evidence="12">
    <location>
        <begin position="141"/>
        <end position="168"/>
    </location>
</feature>
<dbReference type="PRINTS" id="PR01320">
    <property type="entry name" value="KIRCHANNEL"/>
</dbReference>
<sequence length="364" mass="41786">MFRKGQSLMMNNGSVKTPMLVELDSTPRPRLVSKDGKCLLGEVDLPRRYHNVIKNWFHLLIELRWRLVITIFACSFVLSWTLFGLLYYSIVLLYGDRKLQEENKQCIANVHSFISAFLFSMETQHTIGYGYRYMTTACPPATVVVCTQCVAGVLLQTLLAGIIVAKLLRPKKRREEMRFSRIAVIGPVDDQDKRPALMVRLADVQQSLFLAESHVRLYMVRFRTNAKGCKEIAAIKDVNVGYDSGWDRVLLLWPIIVRHVIDESSPLFGLSRETLRSSNFELIMTVEGIVEATGMTFQARTSFLPDEILWGYRFIPMVTLDESTSRYEINYNLFEQVEKCENFVFEFEESEDDVATSHNASGFV</sequence>
<dbReference type="GO" id="GO:0006813">
    <property type="term" value="P:potassium ion transport"/>
    <property type="evidence" value="ECO:0007669"/>
    <property type="project" value="UniProtKB-KW"/>
</dbReference>
<comment type="subcellular location">
    <subcellularLocation>
        <location evidence="1 11">Membrane</location>
        <topology evidence="1 11">Multi-pass membrane protein</topology>
    </subcellularLocation>
</comment>
<evidence type="ECO:0000256" key="6">
    <source>
        <dbReference type="ARBA" id="ARBA00022958"/>
    </source>
</evidence>
<evidence type="ECO:0000256" key="5">
    <source>
        <dbReference type="ARBA" id="ARBA00022882"/>
    </source>
</evidence>
<name>A0ABD6EDA5_9BILA</name>
<evidence type="ECO:0000256" key="2">
    <source>
        <dbReference type="ARBA" id="ARBA00022448"/>
    </source>
</evidence>
<evidence type="ECO:0000256" key="12">
    <source>
        <dbReference type="SAM" id="Phobius"/>
    </source>
</evidence>
<dbReference type="InterPro" id="IPR013518">
    <property type="entry name" value="K_chnl_inward-rec_Kir_cyto"/>
</dbReference>
<dbReference type="SUPFAM" id="SSF81296">
    <property type="entry name" value="E set domains"/>
    <property type="match status" value="1"/>
</dbReference>
<evidence type="ECO:0000259" key="14">
    <source>
        <dbReference type="Pfam" id="PF17655"/>
    </source>
</evidence>
<evidence type="ECO:0000256" key="8">
    <source>
        <dbReference type="ARBA" id="ARBA00023065"/>
    </source>
</evidence>
<dbReference type="PANTHER" id="PTHR11767">
    <property type="entry name" value="INWARD RECTIFIER POTASSIUM CHANNEL"/>
    <property type="match status" value="1"/>
</dbReference>
<evidence type="ECO:0000256" key="10">
    <source>
        <dbReference type="ARBA" id="ARBA00023303"/>
    </source>
</evidence>
<dbReference type="PANTHER" id="PTHR11767:SF61">
    <property type="entry name" value="IRK_C DOMAIN-CONTAINING PROTEIN"/>
    <property type="match status" value="1"/>
</dbReference>
<dbReference type="Gene3D" id="2.60.40.1400">
    <property type="entry name" value="G protein-activated inward rectifier potassium channel 1"/>
    <property type="match status" value="1"/>
</dbReference>
<evidence type="ECO:0000256" key="4">
    <source>
        <dbReference type="ARBA" id="ARBA00022692"/>
    </source>
</evidence>
<proteinExistence type="inferred from homology"/>
<evidence type="ECO:0000256" key="11">
    <source>
        <dbReference type="RuleBase" id="RU003822"/>
    </source>
</evidence>
<dbReference type="Proteomes" id="UP001608902">
    <property type="component" value="Unassembled WGS sequence"/>
</dbReference>
<evidence type="ECO:0000256" key="1">
    <source>
        <dbReference type="ARBA" id="ARBA00004141"/>
    </source>
</evidence>
<evidence type="ECO:0000313" key="16">
    <source>
        <dbReference type="Proteomes" id="UP001608902"/>
    </source>
</evidence>
<reference evidence="15 16" key="1">
    <citation type="submission" date="2024-08" db="EMBL/GenBank/DDBJ databases">
        <title>Gnathostoma spinigerum genome.</title>
        <authorList>
            <person name="Gonzalez-Bertolin B."/>
            <person name="Monzon S."/>
            <person name="Zaballos A."/>
            <person name="Jimenez P."/>
            <person name="Dekumyoy P."/>
            <person name="Varona S."/>
            <person name="Cuesta I."/>
            <person name="Sumanam S."/>
            <person name="Adisakwattana P."/>
            <person name="Gasser R.B."/>
            <person name="Hernandez-Gonzalez A."/>
            <person name="Young N.D."/>
            <person name="Perteguer M.J."/>
        </authorList>
    </citation>
    <scope>NUCLEOTIDE SEQUENCE [LARGE SCALE GENOMIC DNA]</scope>
    <source>
        <strain evidence="15">AL3</strain>
        <tissue evidence="15">Liver</tissue>
    </source>
</reference>
<gene>
    <name evidence="15" type="ORF">AB6A40_001527</name>
</gene>
<feature type="domain" description="Inward rectifier potassium channel C-terminal" evidence="14">
    <location>
        <begin position="177"/>
        <end position="349"/>
    </location>
</feature>
<dbReference type="AlphaFoldDB" id="A0ABD6EDA5"/>
<keyword evidence="3 11" id="KW-0633">Potassium transport</keyword>
<evidence type="ECO:0000256" key="9">
    <source>
        <dbReference type="ARBA" id="ARBA00023136"/>
    </source>
</evidence>
<dbReference type="Pfam" id="PF17655">
    <property type="entry name" value="IRK_C"/>
    <property type="match status" value="1"/>
</dbReference>
<dbReference type="SUPFAM" id="SSF81324">
    <property type="entry name" value="Voltage-gated potassium channels"/>
    <property type="match status" value="1"/>
</dbReference>
<keyword evidence="9 12" id="KW-0472">Membrane</keyword>
<evidence type="ECO:0000313" key="15">
    <source>
        <dbReference type="EMBL" id="MFH4974818.1"/>
    </source>
</evidence>
<evidence type="ECO:0000259" key="13">
    <source>
        <dbReference type="Pfam" id="PF01007"/>
    </source>
</evidence>
<dbReference type="Pfam" id="PF01007">
    <property type="entry name" value="IRK"/>
    <property type="match status" value="1"/>
</dbReference>
<dbReference type="GO" id="GO:0034702">
    <property type="term" value="C:monoatomic ion channel complex"/>
    <property type="evidence" value="ECO:0007669"/>
    <property type="project" value="UniProtKB-KW"/>
</dbReference>
<keyword evidence="2 11" id="KW-0813">Transport</keyword>
<organism evidence="15 16">
    <name type="scientific">Gnathostoma spinigerum</name>
    <dbReference type="NCBI Taxonomy" id="75299"/>
    <lineage>
        <taxon>Eukaryota</taxon>
        <taxon>Metazoa</taxon>
        <taxon>Ecdysozoa</taxon>
        <taxon>Nematoda</taxon>
        <taxon>Chromadorea</taxon>
        <taxon>Rhabditida</taxon>
        <taxon>Spirurina</taxon>
        <taxon>Gnathostomatomorpha</taxon>
        <taxon>Gnathostomatoidea</taxon>
        <taxon>Gnathostomatidae</taxon>
        <taxon>Gnathostoma</taxon>
    </lineage>
</organism>
<dbReference type="GO" id="GO:0034220">
    <property type="term" value="P:monoatomic ion transmembrane transport"/>
    <property type="evidence" value="ECO:0007669"/>
    <property type="project" value="UniProtKB-KW"/>
</dbReference>
<feature type="domain" description="Potassium channel inwardly rectifying transmembrane" evidence="13">
    <location>
        <begin position="32"/>
        <end position="170"/>
    </location>
</feature>
<accession>A0ABD6EDA5</accession>
<keyword evidence="8 11" id="KW-0406">Ion transport</keyword>
<protein>
    <submittedName>
        <fullName evidence="15">Uncharacterized protein</fullName>
    </submittedName>
</protein>
<evidence type="ECO:0000256" key="3">
    <source>
        <dbReference type="ARBA" id="ARBA00022538"/>
    </source>
</evidence>
<dbReference type="InterPro" id="IPR041647">
    <property type="entry name" value="IRK_C"/>
</dbReference>
<dbReference type="InterPro" id="IPR016449">
    <property type="entry name" value="K_chnl_inward-rec_Kir"/>
</dbReference>
<dbReference type="Gene3D" id="1.10.287.70">
    <property type="match status" value="1"/>
</dbReference>
<comment type="caution">
    <text evidence="15">The sequence shown here is derived from an EMBL/GenBank/DDBJ whole genome shotgun (WGS) entry which is preliminary data.</text>
</comment>
<keyword evidence="16" id="KW-1185">Reference proteome</keyword>
<keyword evidence="4 11" id="KW-0812">Transmembrane</keyword>
<comment type="similarity">
    <text evidence="11">Belongs to the inward rectifier-type potassium channel (TC 1.A.2.1) family.</text>
</comment>
<feature type="transmembrane region" description="Helical" evidence="12">
    <location>
        <begin position="67"/>
        <end position="90"/>
    </location>
</feature>
<dbReference type="InterPro" id="IPR040445">
    <property type="entry name" value="Kir_TM"/>
</dbReference>
<evidence type="ECO:0000256" key="7">
    <source>
        <dbReference type="ARBA" id="ARBA00022989"/>
    </source>
</evidence>
<keyword evidence="7 12" id="KW-1133">Transmembrane helix</keyword>
<dbReference type="EMBL" id="JBGFUD010000578">
    <property type="protein sequence ID" value="MFH4974818.1"/>
    <property type="molecule type" value="Genomic_DNA"/>
</dbReference>